<reference evidence="1 2" key="1">
    <citation type="submission" date="2018-07" db="EMBL/GenBank/DDBJ databases">
        <title>Genomic Encyclopedia of Type Strains, Phase IV (KMG-IV): sequencing the most valuable type-strain genomes for metagenomic binning, comparative biology and taxonomic classification.</title>
        <authorList>
            <person name="Goeker M."/>
        </authorList>
    </citation>
    <scope>NUCLEOTIDE SEQUENCE [LARGE SCALE GENOMIC DNA]</scope>
    <source>
        <strain evidence="1 2">DSM 5603</strain>
    </source>
</reference>
<evidence type="ECO:0000313" key="2">
    <source>
        <dbReference type="Proteomes" id="UP000254958"/>
    </source>
</evidence>
<dbReference type="Gene3D" id="3.40.190.10">
    <property type="entry name" value="Periplasmic binding protein-like II"/>
    <property type="match status" value="1"/>
</dbReference>
<proteinExistence type="predicted"/>
<keyword evidence="2" id="KW-1185">Reference proteome</keyword>
<sequence length="317" mass="35782">MMGASVTIRLALRDWDYLTPLLLGEVRSERFDVQITRVGTLLPSVEGQHAFDGAELSFSGYVRRRARGNRGEYGVPYFLMRGFRHRCILVRQDATLGRIADLAGRRIGVTGWPDSGNSWTRALLRREGVDLEQVSWYAGRLTDAHPVVDRLSGFGRPGWLEAAPDERSLMSLLADGFLDAVFTPFLPAGFYDSGSAFRHLLPDYRTHELTYYREVGYVPGMHLLVLSPDIVSRHPDLPAELCCLLARAKALWLAKRFKYADTTPWVLDDFATIARNLRPEWDDGGVEINRTMIADFLAELHVQNILAEPMDVSDIFP</sequence>
<accession>A0A370G0S1</accession>
<dbReference type="Proteomes" id="UP000254958">
    <property type="component" value="Unassembled WGS sequence"/>
</dbReference>
<dbReference type="SUPFAM" id="SSF53850">
    <property type="entry name" value="Periplasmic binding protein-like II"/>
    <property type="match status" value="1"/>
</dbReference>
<protein>
    <submittedName>
        <fullName evidence="1">4,5-dihydroxyphthalate decarboxylase</fullName>
    </submittedName>
</protein>
<dbReference type="EMBL" id="QQAW01000008">
    <property type="protein sequence ID" value="RDI36820.1"/>
    <property type="molecule type" value="Genomic_DNA"/>
</dbReference>
<dbReference type="RefSeq" id="WP_211311072.1">
    <property type="nucleotide sequence ID" value="NZ_BJMI01000024.1"/>
</dbReference>
<name>A0A370G0S1_GLULI</name>
<comment type="caution">
    <text evidence="1">The sequence shown here is derived from an EMBL/GenBank/DDBJ whole genome shotgun (WGS) entry which is preliminary data.</text>
</comment>
<dbReference type="AlphaFoldDB" id="A0A370G0S1"/>
<gene>
    <name evidence="1" type="ORF">C7453_108112</name>
</gene>
<organism evidence="1 2">
    <name type="scientific">Gluconacetobacter liquefaciens</name>
    <name type="common">Acetobacter liquefaciens</name>
    <dbReference type="NCBI Taxonomy" id="89584"/>
    <lineage>
        <taxon>Bacteria</taxon>
        <taxon>Pseudomonadati</taxon>
        <taxon>Pseudomonadota</taxon>
        <taxon>Alphaproteobacteria</taxon>
        <taxon>Acetobacterales</taxon>
        <taxon>Acetobacteraceae</taxon>
        <taxon>Gluconacetobacter</taxon>
    </lineage>
</organism>
<evidence type="ECO:0000313" key="1">
    <source>
        <dbReference type="EMBL" id="RDI36820.1"/>
    </source>
</evidence>